<dbReference type="Proteomes" id="UP000277773">
    <property type="component" value="Unassembled WGS sequence"/>
</dbReference>
<reference evidence="1 2" key="1">
    <citation type="submission" date="2018-11" db="EMBL/GenBank/DDBJ databases">
        <title>Species Designations Belie Phenotypic and Genotypic Heterogeneity in Oral Streptococci.</title>
        <authorList>
            <person name="Velsko I."/>
        </authorList>
    </citation>
    <scope>NUCLEOTIDE SEQUENCE [LARGE SCALE GENOMIC DNA]</scope>
    <source>
        <strain evidence="1 2">BCC08</strain>
    </source>
</reference>
<protein>
    <submittedName>
        <fullName evidence="1">Uncharacterized protein</fullName>
    </submittedName>
</protein>
<gene>
    <name evidence="1" type="ORF">D8786_03930</name>
</gene>
<accession>A0A428HTA6</accession>
<name>A0A428HTA6_STRMT</name>
<proteinExistence type="predicted"/>
<comment type="caution">
    <text evidence="1">The sequence shown here is derived from an EMBL/GenBank/DDBJ whole genome shotgun (WGS) entry which is preliminary data.</text>
</comment>
<evidence type="ECO:0000313" key="1">
    <source>
        <dbReference type="EMBL" id="RSJ98998.1"/>
    </source>
</evidence>
<dbReference type="EMBL" id="RJPY01000003">
    <property type="protein sequence ID" value="RSJ98998.1"/>
    <property type="molecule type" value="Genomic_DNA"/>
</dbReference>
<evidence type="ECO:0000313" key="2">
    <source>
        <dbReference type="Proteomes" id="UP000277773"/>
    </source>
</evidence>
<sequence length="139" mass="16272">MHNETQDMDVLEFARKICMLSIDTPLANKYDEEYGQRTGRWWSCQREHLTVWALGYPTKGIGNFTHKPSNSSKKMYNHFGRPETLLWLAEALGENVDLIQRIIEKISDNSHPKSRCDIVRKYISFDRILELLELSGKKK</sequence>
<dbReference type="RefSeq" id="WP_125851817.1">
    <property type="nucleotide sequence ID" value="NZ_RJPY01000003.1"/>
</dbReference>
<dbReference type="AlphaFoldDB" id="A0A428HTA6"/>
<organism evidence="1 2">
    <name type="scientific">Streptococcus mitis</name>
    <dbReference type="NCBI Taxonomy" id="28037"/>
    <lineage>
        <taxon>Bacteria</taxon>
        <taxon>Bacillati</taxon>
        <taxon>Bacillota</taxon>
        <taxon>Bacilli</taxon>
        <taxon>Lactobacillales</taxon>
        <taxon>Streptococcaceae</taxon>
        <taxon>Streptococcus</taxon>
        <taxon>Streptococcus mitis group</taxon>
    </lineage>
</organism>